<keyword evidence="3" id="KW-1003">Cell membrane</keyword>
<evidence type="ECO:0000256" key="1">
    <source>
        <dbReference type="ARBA" id="ARBA00004651"/>
    </source>
</evidence>
<dbReference type="Pfam" id="PF13440">
    <property type="entry name" value="Polysacc_synt_3"/>
    <property type="match status" value="1"/>
</dbReference>
<dbReference type="EMBL" id="PGGM01000003">
    <property type="protein sequence ID" value="PSH65002.1"/>
    <property type="molecule type" value="Genomic_DNA"/>
</dbReference>
<keyword evidence="6 7" id="KW-0472">Membrane</keyword>
<dbReference type="InterPro" id="IPR050833">
    <property type="entry name" value="Poly_Biosynth_Transport"/>
</dbReference>
<dbReference type="OrthoDB" id="7605542at2"/>
<name>A0A2P7BF02_9HYPH</name>
<protein>
    <submittedName>
        <fullName evidence="8">Lipopolysaccharide biosynthesis protein</fullName>
    </submittedName>
</protein>
<evidence type="ECO:0000256" key="2">
    <source>
        <dbReference type="ARBA" id="ARBA00007430"/>
    </source>
</evidence>
<evidence type="ECO:0000256" key="5">
    <source>
        <dbReference type="ARBA" id="ARBA00022989"/>
    </source>
</evidence>
<dbReference type="Proteomes" id="UP000241764">
    <property type="component" value="Unassembled WGS sequence"/>
</dbReference>
<sequence>MSSVSHRTATASLWTIGGKLLARMLDFVSLLVLARLLRPEDFGLVAIATSVLVIVEAILDLPLNQALIRQPALTARMLDTAFTLGVLRGAAISLTMVTISWPIAFFYGDPRLVPLVATLSIAPTMRSLISPRMVLFMQRFDFKREFALDIITKAATLLFAVSVVLTTGSYWGLAIGAIAGPFAAAITSYVFAPMRPHLTLSEWSRFQDMIGWNTVSQILSSINWQLDRLLLPRFTSLSMFGAFSVADNLAGIPHQTFVGPLMRPLMAAFSSVEEHRKLVAAYLKATSAITLVAAPVLLIIAFLAEPIVRITVGENWSLAAPILRWLCVVSVMGLPSTMMPALAMVLDNTRYVAFRMLVEFAVRAPLTLVGIAYFGLVGAIVARLMAMFVAYAASMVIAKRLIGATWGAQLHAFVRPLAATLPMIGFLACVEPMLAPMPVGLNLIAGLTLCGGAALLIFWAGALLLWQLAEKPDGLEAIVVQKLSPRRKKAITS</sequence>
<dbReference type="AlphaFoldDB" id="A0A2P7BF02"/>
<feature type="transmembrane region" description="Helical" evidence="7">
    <location>
        <begin position="84"/>
        <end position="107"/>
    </location>
</feature>
<feature type="transmembrane region" description="Helical" evidence="7">
    <location>
        <begin position="20"/>
        <end position="37"/>
    </location>
</feature>
<evidence type="ECO:0000256" key="7">
    <source>
        <dbReference type="SAM" id="Phobius"/>
    </source>
</evidence>
<feature type="transmembrane region" description="Helical" evidence="7">
    <location>
        <begin position="413"/>
        <end position="434"/>
    </location>
</feature>
<comment type="similarity">
    <text evidence="2">Belongs to the polysaccharide synthase family.</text>
</comment>
<feature type="transmembrane region" description="Helical" evidence="7">
    <location>
        <begin position="366"/>
        <end position="393"/>
    </location>
</feature>
<organism evidence="8 9">
    <name type="scientific">Phyllobacterium sophorae</name>
    <dbReference type="NCBI Taxonomy" id="1520277"/>
    <lineage>
        <taxon>Bacteria</taxon>
        <taxon>Pseudomonadati</taxon>
        <taxon>Pseudomonadota</taxon>
        <taxon>Alphaproteobacteria</taxon>
        <taxon>Hyphomicrobiales</taxon>
        <taxon>Phyllobacteriaceae</taxon>
        <taxon>Phyllobacterium</taxon>
    </lineage>
</organism>
<keyword evidence="5 7" id="KW-1133">Transmembrane helix</keyword>
<keyword evidence="4 7" id="KW-0812">Transmembrane</keyword>
<dbReference type="GO" id="GO:0005886">
    <property type="term" value="C:plasma membrane"/>
    <property type="evidence" value="ECO:0007669"/>
    <property type="project" value="UniProtKB-SubCell"/>
</dbReference>
<feature type="transmembrane region" description="Helical" evidence="7">
    <location>
        <begin position="43"/>
        <end position="63"/>
    </location>
</feature>
<proteinExistence type="inferred from homology"/>
<feature type="transmembrane region" description="Helical" evidence="7">
    <location>
        <begin position="281"/>
        <end position="302"/>
    </location>
</feature>
<keyword evidence="9" id="KW-1185">Reference proteome</keyword>
<feature type="transmembrane region" description="Helical" evidence="7">
    <location>
        <begin position="171"/>
        <end position="192"/>
    </location>
</feature>
<feature type="transmembrane region" description="Helical" evidence="7">
    <location>
        <begin position="322"/>
        <end position="346"/>
    </location>
</feature>
<reference evidence="9" key="1">
    <citation type="submission" date="2017-11" db="EMBL/GenBank/DDBJ databases">
        <authorList>
            <person name="Kuznetsova I."/>
            <person name="Sazanova A."/>
            <person name="Chirak E."/>
            <person name="Safronova V."/>
            <person name="Willems A."/>
        </authorList>
    </citation>
    <scope>NUCLEOTIDE SEQUENCE [LARGE SCALE GENOMIC DNA]</scope>
    <source>
        <strain evidence="9">CCBAU 03422</strain>
    </source>
</reference>
<feature type="transmembrane region" description="Helical" evidence="7">
    <location>
        <begin position="441"/>
        <end position="466"/>
    </location>
</feature>
<evidence type="ECO:0000313" key="8">
    <source>
        <dbReference type="EMBL" id="PSH65002.1"/>
    </source>
</evidence>
<evidence type="ECO:0000256" key="4">
    <source>
        <dbReference type="ARBA" id="ARBA00022692"/>
    </source>
</evidence>
<accession>A0A2P7BF02</accession>
<comment type="caution">
    <text evidence="8">The sequence shown here is derived from an EMBL/GenBank/DDBJ whole genome shotgun (WGS) entry which is preliminary data.</text>
</comment>
<feature type="transmembrane region" description="Helical" evidence="7">
    <location>
        <begin position="146"/>
        <end position="165"/>
    </location>
</feature>
<evidence type="ECO:0000256" key="6">
    <source>
        <dbReference type="ARBA" id="ARBA00023136"/>
    </source>
</evidence>
<dbReference type="PANTHER" id="PTHR30250:SF10">
    <property type="entry name" value="LIPOPOLYSACCHARIDE BIOSYNTHESIS PROTEIN WZXC"/>
    <property type="match status" value="1"/>
</dbReference>
<dbReference type="CDD" id="cd13127">
    <property type="entry name" value="MATE_tuaB_like"/>
    <property type="match status" value="1"/>
</dbReference>
<evidence type="ECO:0000256" key="3">
    <source>
        <dbReference type="ARBA" id="ARBA00022475"/>
    </source>
</evidence>
<evidence type="ECO:0000313" key="9">
    <source>
        <dbReference type="Proteomes" id="UP000241764"/>
    </source>
</evidence>
<dbReference type="RefSeq" id="WP_106663417.1">
    <property type="nucleotide sequence ID" value="NZ_PGGM01000003.1"/>
</dbReference>
<comment type="subcellular location">
    <subcellularLocation>
        <location evidence="1">Cell membrane</location>
        <topology evidence="1">Multi-pass membrane protein</topology>
    </subcellularLocation>
</comment>
<gene>
    <name evidence="8" type="ORF">CU103_08115</name>
</gene>
<dbReference type="PANTHER" id="PTHR30250">
    <property type="entry name" value="PST FAMILY PREDICTED COLANIC ACID TRANSPORTER"/>
    <property type="match status" value="1"/>
</dbReference>